<dbReference type="CDD" id="cd01948">
    <property type="entry name" value="EAL"/>
    <property type="match status" value="1"/>
</dbReference>
<dbReference type="Proteomes" id="UP000322553">
    <property type="component" value="Chromosome"/>
</dbReference>
<dbReference type="GO" id="GO:0000160">
    <property type="term" value="P:phosphorelay signal transduction system"/>
    <property type="evidence" value="ECO:0007669"/>
    <property type="project" value="InterPro"/>
</dbReference>
<dbReference type="PANTHER" id="PTHR33121">
    <property type="entry name" value="CYCLIC DI-GMP PHOSPHODIESTERASE PDEF"/>
    <property type="match status" value="1"/>
</dbReference>
<dbReference type="GO" id="GO:0071111">
    <property type="term" value="F:cyclic-guanylate-specific phosphodiesterase activity"/>
    <property type="evidence" value="ECO:0007669"/>
    <property type="project" value="InterPro"/>
</dbReference>
<proteinExistence type="predicted"/>
<dbReference type="PROSITE" id="PS50883">
    <property type="entry name" value="EAL"/>
    <property type="match status" value="1"/>
</dbReference>
<dbReference type="EMBL" id="CP043420">
    <property type="protein sequence ID" value="QEL12908.1"/>
    <property type="molecule type" value="Genomic_DNA"/>
</dbReference>
<keyword evidence="5" id="KW-1185">Reference proteome</keyword>
<evidence type="ECO:0000313" key="4">
    <source>
        <dbReference type="EMBL" id="QEL12908.1"/>
    </source>
</evidence>
<feature type="domain" description="EAL" evidence="3">
    <location>
        <begin position="122"/>
        <end position="375"/>
    </location>
</feature>
<dbReference type="PROSITE" id="PS50110">
    <property type="entry name" value="RESPONSE_REGULATORY"/>
    <property type="match status" value="1"/>
</dbReference>
<dbReference type="InterPro" id="IPR001633">
    <property type="entry name" value="EAL_dom"/>
</dbReference>
<name>A0A5C1A422_9GAMM</name>
<dbReference type="InterPro" id="IPR011006">
    <property type="entry name" value="CheY-like_superfamily"/>
</dbReference>
<dbReference type="Gene3D" id="3.20.20.450">
    <property type="entry name" value="EAL domain"/>
    <property type="match status" value="1"/>
</dbReference>
<dbReference type="OrthoDB" id="9812358at2"/>
<evidence type="ECO:0000259" key="2">
    <source>
        <dbReference type="PROSITE" id="PS50110"/>
    </source>
</evidence>
<evidence type="ECO:0000259" key="3">
    <source>
        <dbReference type="PROSITE" id="PS50883"/>
    </source>
</evidence>
<dbReference type="SUPFAM" id="SSF52172">
    <property type="entry name" value="CheY-like"/>
    <property type="match status" value="1"/>
</dbReference>
<dbReference type="Gene3D" id="3.40.50.2300">
    <property type="match status" value="1"/>
</dbReference>
<evidence type="ECO:0000256" key="1">
    <source>
        <dbReference type="PROSITE-ProRule" id="PRU00169"/>
    </source>
</evidence>
<organism evidence="4 5">
    <name type="scientific">Kushneria phosphatilytica</name>
    <dbReference type="NCBI Taxonomy" id="657387"/>
    <lineage>
        <taxon>Bacteria</taxon>
        <taxon>Pseudomonadati</taxon>
        <taxon>Pseudomonadota</taxon>
        <taxon>Gammaproteobacteria</taxon>
        <taxon>Oceanospirillales</taxon>
        <taxon>Halomonadaceae</taxon>
        <taxon>Kushneria</taxon>
    </lineage>
</organism>
<feature type="modified residue" description="4-aspartylphosphate" evidence="1">
    <location>
        <position position="48"/>
    </location>
</feature>
<reference evidence="4 5" key="1">
    <citation type="submission" date="2019-08" db="EMBL/GenBank/DDBJ databases">
        <title>Complete genome sequence of Kushneria sp. YCWA18, a halophilic phosphate-solubilizing bacterium isolated from Daqiao saltern in China.</title>
        <authorList>
            <person name="Du G.-X."/>
            <person name="Qu L.-Y."/>
        </authorList>
    </citation>
    <scope>NUCLEOTIDE SEQUENCE [LARGE SCALE GENOMIC DNA]</scope>
    <source>
        <strain evidence="4 5">YCWA18</strain>
    </source>
</reference>
<dbReference type="InterPro" id="IPR035919">
    <property type="entry name" value="EAL_sf"/>
</dbReference>
<sequence>MIVDDDVEIRMLGELLMRQQGFEACSVSGLEALAGQPELLRSDVILLDFALGAFTGLDVMEFLHDLRFNAAIILVSGCDRSTAEKALEAGRHHGLRMLGFLPKSQLIGGLKTLLSSLHSENASLTGEDLDQAMTLRQFCLAYQPQVDLATGVVRGVEVLLRWQDPRRGLLYPNGFLPLAEETGRMVKLGWHVLELALAQQKRWLAQGWSLEMSVNIPAQLLSEERLLRDVDVLIAHHHLRPSGITLELTESAGISCLSYARHLLTELRQRGFRLSLDDFGTGFASMTQLYRLPFDELKLDRSFVSRCDSDSDAQAITFAVVELGRRLGLRVVAEGIETEAQKAVLAEAGCPFGQGYYFAQPMFETDFSLWYAQQRSREIMRA</sequence>
<protein>
    <submittedName>
        <fullName evidence="4">EAL domain-containing protein</fullName>
    </submittedName>
</protein>
<dbReference type="InterPro" id="IPR001789">
    <property type="entry name" value="Sig_transdc_resp-reg_receiver"/>
</dbReference>
<dbReference type="PANTHER" id="PTHR33121:SF70">
    <property type="entry name" value="SIGNALING PROTEIN YKOW"/>
    <property type="match status" value="1"/>
</dbReference>
<dbReference type="KEGG" id="kuy:FY550_15750"/>
<evidence type="ECO:0000313" key="5">
    <source>
        <dbReference type="Proteomes" id="UP000322553"/>
    </source>
</evidence>
<dbReference type="AlphaFoldDB" id="A0A5C1A422"/>
<gene>
    <name evidence="4" type="ORF">FY550_15750</name>
</gene>
<dbReference type="Pfam" id="PF00563">
    <property type="entry name" value="EAL"/>
    <property type="match status" value="1"/>
</dbReference>
<dbReference type="InterPro" id="IPR050706">
    <property type="entry name" value="Cyclic-di-GMP_PDE-like"/>
</dbReference>
<feature type="domain" description="Response regulatory" evidence="2">
    <location>
        <begin position="1"/>
        <end position="118"/>
    </location>
</feature>
<dbReference type="SUPFAM" id="SSF141868">
    <property type="entry name" value="EAL domain-like"/>
    <property type="match status" value="1"/>
</dbReference>
<accession>A0A5C1A422</accession>
<dbReference type="CDD" id="cd00156">
    <property type="entry name" value="REC"/>
    <property type="match status" value="1"/>
</dbReference>
<keyword evidence="1" id="KW-0597">Phosphoprotein</keyword>
<dbReference type="SMART" id="SM00052">
    <property type="entry name" value="EAL"/>
    <property type="match status" value="1"/>
</dbReference>
<dbReference type="Pfam" id="PF00072">
    <property type="entry name" value="Response_reg"/>
    <property type="match status" value="1"/>
</dbReference>